<dbReference type="EMBL" id="WTFN01000068">
    <property type="protein sequence ID" value="MWK58728.1"/>
    <property type="molecule type" value="Genomic_DNA"/>
</dbReference>
<protein>
    <submittedName>
        <fullName evidence="1">Uncharacterized protein</fullName>
    </submittedName>
</protein>
<dbReference type="Proteomes" id="UP000461288">
    <property type="component" value="Unassembled WGS sequence"/>
</dbReference>
<evidence type="ECO:0000313" key="2">
    <source>
        <dbReference type="Proteomes" id="UP000461288"/>
    </source>
</evidence>
<comment type="caution">
    <text evidence="1">The sequence shown here is derived from an EMBL/GenBank/DDBJ whole genome shotgun (WGS) entry which is preliminary data.</text>
</comment>
<dbReference type="RefSeq" id="WP_160482066.1">
    <property type="nucleotide sequence ID" value="NZ_WTFN01000068.1"/>
</dbReference>
<dbReference type="AlphaFoldDB" id="A0A7X3KX45"/>
<organism evidence="1 2">
    <name type="scientific">Metapseudomonas otitidis</name>
    <dbReference type="NCBI Taxonomy" id="319939"/>
    <lineage>
        <taxon>Bacteria</taxon>
        <taxon>Pseudomonadati</taxon>
        <taxon>Pseudomonadota</taxon>
        <taxon>Gammaproteobacteria</taxon>
        <taxon>Pseudomonadales</taxon>
        <taxon>Pseudomonadaceae</taxon>
        <taxon>Metapseudomonas</taxon>
    </lineage>
</organism>
<reference evidence="1 2" key="1">
    <citation type="submission" date="2019-12" db="EMBL/GenBank/DDBJ databases">
        <title>Draft genome sequence of Pseudomonas otitidis recovered from a chicken carcass.</title>
        <authorList>
            <person name="Vieira T.R."/>
            <person name="Oliviera E.F.C."/>
            <person name="Silva N.M.V."/>
            <person name="Sambrano G.E."/>
            <person name="Cibulski S.P."/>
            <person name="Cardoso M.R.I."/>
        </authorList>
    </citation>
    <scope>NUCLEOTIDE SEQUENCE [LARGE SCALE GENOMIC DNA]</scope>
    <source>
        <strain evidence="1 2">25_K</strain>
    </source>
</reference>
<proteinExistence type="predicted"/>
<sequence>MNQANQFALPRKVMTEIERRMIKMAADELLKGKAAGAMAMADLLDLLASWHGNRSATPFRVFAQCWVAEGNARTRASAELLRDLFGEPGQGGFA</sequence>
<name>A0A7X3KX45_9GAMM</name>
<accession>A0A7X3KX45</accession>
<evidence type="ECO:0000313" key="1">
    <source>
        <dbReference type="EMBL" id="MWK58728.1"/>
    </source>
</evidence>
<gene>
    <name evidence="1" type="ORF">GO594_22325</name>
</gene>